<dbReference type="InterPro" id="IPR006073">
    <property type="entry name" value="GTP-bd"/>
</dbReference>
<dbReference type="CDD" id="cd04164">
    <property type="entry name" value="trmE"/>
    <property type="match status" value="1"/>
</dbReference>
<dbReference type="InterPro" id="IPR025867">
    <property type="entry name" value="MnmE_helical"/>
</dbReference>
<keyword evidence="10" id="KW-1185">Reference proteome</keyword>
<dbReference type="EMBL" id="APVH01000020">
    <property type="protein sequence ID" value="EPX82652.1"/>
    <property type="molecule type" value="Genomic_DNA"/>
</dbReference>
<feature type="binding site" evidence="7">
    <location>
        <position position="227"/>
    </location>
    <ligand>
        <name>Mg(2+)</name>
        <dbReference type="ChEBI" id="CHEBI:18420"/>
    </ligand>
</feature>
<comment type="subcellular location">
    <subcellularLocation>
        <location evidence="7">Cytoplasm</location>
    </subcellularLocation>
</comment>
<evidence type="ECO:0000256" key="3">
    <source>
        <dbReference type="ARBA" id="ARBA00022741"/>
    </source>
</evidence>
<dbReference type="GO" id="GO:0046872">
    <property type="term" value="F:metal ion binding"/>
    <property type="evidence" value="ECO:0007669"/>
    <property type="project" value="UniProtKB-KW"/>
</dbReference>
<keyword evidence="2 7" id="KW-0819">tRNA processing</keyword>
<organism evidence="9 10">
    <name type="scientific">Salipiger mucosus DSM 16094</name>
    <dbReference type="NCBI Taxonomy" id="1123237"/>
    <lineage>
        <taxon>Bacteria</taxon>
        <taxon>Pseudomonadati</taxon>
        <taxon>Pseudomonadota</taxon>
        <taxon>Alphaproteobacteria</taxon>
        <taxon>Rhodobacterales</taxon>
        <taxon>Roseobacteraceae</taxon>
        <taxon>Salipiger</taxon>
    </lineage>
</organism>
<comment type="caution">
    <text evidence="9">The sequence shown here is derived from an EMBL/GenBank/DDBJ whole genome shotgun (WGS) entry which is preliminary data.</text>
</comment>
<evidence type="ECO:0000256" key="6">
    <source>
        <dbReference type="ARBA" id="ARBA00023134"/>
    </source>
</evidence>
<dbReference type="Gene3D" id="3.30.1360.120">
    <property type="entry name" value="Probable tRNA modification gtpase trme, domain 1"/>
    <property type="match status" value="1"/>
</dbReference>
<comment type="cofactor">
    <cofactor evidence="7">
        <name>K(+)</name>
        <dbReference type="ChEBI" id="CHEBI:29103"/>
    </cofactor>
    <text evidence="7">Binds 1 potassium ion per subunit.</text>
</comment>
<dbReference type="Pfam" id="PF12631">
    <property type="entry name" value="MnmE_helical"/>
    <property type="match status" value="1"/>
</dbReference>
<comment type="function">
    <text evidence="7">Exhibits a very high intrinsic GTPase hydrolysis rate. Involved in the addition of a carboxymethylaminomethyl (cmnm) group at the wobble position (U34) of certain tRNAs, forming tRNA-cmnm(5)s(2)U34.</text>
</comment>
<gene>
    <name evidence="7" type="primary">mnmE</name>
    <name evidence="7" type="synonym">trmE</name>
    <name evidence="9" type="ORF">Salmuc_00971</name>
</gene>
<dbReference type="AlphaFoldDB" id="S9QST4"/>
<keyword evidence="3 7" id="KW-0547">Nucleotide-binding</keyword>
<keyword evidence="4 7" id="KW-0378">Hydrolase</keyword>
<dbReference type="Gene3D" id="3.40.50.300">
    <property type="entry name" value="P-loop containing nucleotide triphosphate hydrolases"/>
    <property type="match status" value="1"/>
</dbReference>
<accession>S9QST4</accession>
<comment type="similarity">
    <text evidence="1 7">Belongs to the TRAFAC class TrmE-Era-EngA-EngB-Septin-like GTPase superfamily. TrmE GTPase family.</text>
</comment>
<dbReference type="InterPro" id="IPR031168">
    <property type="entry name" value="G_TrmE"/>
</dbReference>
<sequence length="426" mass="45169">MDTIFALASAAGKAGVAVVRLSGPQSWAAVARLTGELPEPRMARLRALRDASGDVLDRALVILFSEGASFTGEESAELHLHGSAAVVRAVQRELGAVPGCRLAVPGEFTRRALVNDRLDLTQVEALSDLLEAETESQRRQAMTVLSGGLGERVDVWRRDLVQAASLLEATIDFADEEVPVDVTDDVRGLLAGVLASLEEQLSGMAAAERIRAGFEVAIVGPPNAGKSTLLNVLAGREAAITSEIAGTTRDVIEVHMEIAGLAVTLLDTAGLRDSEDPIEKIGIARARERAETSDLRVFLGTPEDMGMAADNDDIVVSAKADLTGDAAGISAKTGQGIDELVQSIGQKLAERTQSAGLATRERHREAFRDGAEALTSALSLLDQGPACYDMTAEEIRTGIRRLELLIGRVDVENVLDEIFANFCLGK</sequence>
<evidence type="ECO:0000313" key="9">
    <source>
        <dbReference type="EMBL" id="EPX82652.1"/>
    </source>
</evidence>
<evidence type="ECO:0000256" key="5">
    <source>
        <dbReference type="ARBA" id="ARBA00022958"/>
    </source>
</evidence>
<dbReference type="NCBIfam" id="TIGR00231">
    <property type="entry name" value="small_GTP"/>
    <property type="match status" value="1"/>
</dbReference>
<dbReference type="EC" id="3.6.-.-" evidence="7"/>
<dbReference type="Proteomes" id="UP000015347">
    <property type="component" value="Unassembled WGS sequence"/>
</dbReference>
<evidence type="ECO:0000313" key="10">
    <source>
        <dbReference type="Proteomes" id="UP000015347"/>
    </source>
</evidence>
<dbReference type="PANTHER" id="PTHR42714:SF2">
    <property type="entry name" value="TRNA MODIFICATION GTPASE GTPBP3, MITOCHONDRIAL"/>
    <property type="match status" value="1"/>
</dbReference>
<feature type="binding site" evidence="7">
    <location>
        <begin position="267"/>
        <end position="270"/>
    </location>
    <ligand>
        <name>GTP</name>
        <dbReference type="ChEBI" id="CHEBI:37565"/>
    </ligand>
</feature>
<dbReference type="InterPro" id="IPR027368">
    <property type="entry name" value="MnmE_dom2"/>
</dbReference>
<feature type="binding site" evidence="7">
    <location>
        <position position="247"/>
    </location>
    <ligand>
        <name>K(+)</name>
        <dbReference type="ChEBI" id="CHEBI:29103"/>
    </ligand>
</feature>
<dbReference type="PANTHER" id="PTHR42714">
    <property type="entry name" value="TRNA MODIFICATION GTPASE GTPBP3"/>
    <property type="match status" value="1"/>
</dbReference>
<evidence type="ECO:0000259" key="8">
    <source>
        <dbReference type="PROSITE" id="PS51709"/>
    </source>
</evidence>
<dbReference type="InterPro" id="IPR005225">
    <property type="entry name" value="Small_GTP-bd"/>
</dbReference>
<comment type="caution">
    <text evidence="7">Lacks conserved residue(s) required for the propagation of feature annotation.</text>
</comment>
<evidence type="ECO:0000256" key="1">
    <source>
        <dbReference type="ARBA" id="ARBA00011043"/>
    </source>
</evidence>
<dbReference type="SUPFAM" id="SSF116878">
    <property type="entry name" value="TrmE connector domain"/>
    <property type="match status" value="1"/>
</dbReference>
<dbReference type="eggNOG" id="COG0486">
    <property type="taxonomic scope" value="Bacteria"/>
</dbReference>
<dbReference type="GO" id="GO:0003924">
    <property type="term" value="F:GTPase activity"/>
    <property type="evidence" value="ECO:0007669"/>
    <property type="project" value="UniProtKB-UniRule"/>
</dbReference>
<dbReference type="PROSITE" id="PS51709">
    <property type="entry name" value="G_TRME"/>
    <property type="match status" value="1"/>
</dbReference>
<name>S9QST4_9RHOB</name>
<dbReference type="GO" id="GO:0002098">
    <property type="term" value="P:tRNA wobble uridine modification"/>
    <property type="evidence" value="ECO:0007669"/>
    <property type="project" value="TreeGrafter"/>
</dbReference>
<feature type="binding site" evidence="7">
    <location>
        <position position="244"/>
    </location>
    <ligand>
        <name>K(+)</name>
        <dbReference type="ChEBI" id="CHEBI:29103"/>
    </ligand>
</feature>
<dbReference type="InterPro" id="IPR027417">
    <property type="entry name" value="P-loop_NTPase"/>
</dbReference>
<dbReference type="Pfam" id="PF10396">
    <property type="entry name" value="TrmE_N"/>
    <property type="match status" value="1"/>
</dbReference>
<protein>
    <recommendedName>
        <fullName evidence="7">tRNA modification GTPase MnmE</fullName>
        <ecNumber evidence="7">3.6.-.-</ecNumber>
    </recommendedName>
</protein>
<keyword evidence="7" id="KW-0460">Magnesium</keyword>
<keyword evidence="6 7" id="KW-0342">GTP-binding</keyword>
<dbReference type="HAMAP" id="MF_00379">
    <property type="entry name" value="GTPase_MnmE"/>
    <property type="match status" value="1"/>
</dbReference>
<dbReference type="GO" id="GO:0030488">
    <property type="term" value="P:tRNA methylation"/>
    <property type="evidence" value="ECO:0007669"/>
    <property type="project" value="TreeGrafter"/>
</dbReference>
<keyword evidence="5 7" id="KW-0630">Potassium</keyword>
<feature type="binding site" evidence="7">
    <location>
        <position position="426"/>
    </location>
    <ligand>
        <name>(6S)-5-formyl-5,6,7,8-tetrahydrofolate</name>
        <dbReference type="ChEBI" id="CHEBI:57457"/>
    </ligand>
</feature>
<proteinExistence type="inferred from homology"/>
<dbReference type="GO" id="GO:0005737">
    <property type="term" value="C:cytoplasm"/>
    <property type="evidence" value="ECO:0007669"/>
    <property type="project" value="UniProtKB-SubCell"/>
</dbReference>
<dbReference type="SUPFAM" id="SSF52540">
    <property type="entry name" value="P-loop containing nucleoside triphosphate hydrolases"/>
    <property type="match status" value="1"/>
</dbReference>
<dbReference type="Pfam" id="PF01926">
    <property type="entry name" value="MMR_HSR1"/>
    <property type="match status" value="1"/>
</dbReference>
<dbReference type="CDD" id="cd14858">
    <property type="entry name" value="TrmE_N"/>
    <property type="match status" value="1"/>
</dbReference>
<feature type="binding site" evidence="7">
    <location>
        <position position="77"/>
    </location>
    <ligand>
        <name>(6S)-5-formyl-5,6,7,8-tetrahydrofolate</name>
        <dbReference type="ChEBI" id="CHEBI:57457"/>
    </ligand>
</feature>
<keyword evidence="7" id="KW-0963">Cytoplasm</keyword>
<feature type="binding site" evidence="7">
    <location>
        <position position="248"/>
    </location>
    <ligand>
        <name>Mg(2+)</name>
        <dbReference type="ChEBI" id="CHEBI:18420"/>
    </ligand>
</feature>
<dbReference type="InterPro" id="IPR027266">
    <property type="entry name" value="TrmE/GcvT-like"/>
</dbReference>
<dbReference type="FunFam" id="3.30.1360.120:FF:000007">
    <property type="entry name" value="tRNA modification GTPase GTPBP3, mitochondrial"/>
    <property type="match status" value="1"/>
</dbReference>
<dbReference type="InterPro" id="IPR018948">
    <property type="entry name" value="GTP-bd_TrmE_N"/>
</dbReference>
<feature type="binding site" evidence="7">
    <location>
        <position position="242"/>
    </location>
    <ligand>
        <name>K(+)</name>
        <dbReference type="ChEBI" id="CHEBI:29103"/>
    </ligand>
</feature>
<dbReference type="OrthoDB" id="9805918at2"/>
<dbReference type="GO" id="GO:0005525">
    <property type="term" value="F:GTP binding"/>
    <property type="evidence" value="ECO:0007669"/>
    <property type="project" value="UniProtKB-UniRule"/>
</dbReference>
<dbReference type="STRING" id="1123237.Salmuc_00971"/>
<dbReference type="RefSeq" id="WP_020039456.1">
    <property type="nucleotide sequence ID" value="NZ_KE557275.1"/>
</dbReference>
<dbReference type="HOGENOM" id="CLU_019624_3_1_5"/>
<evidence type="ECO:0000256" key="4">
    <source>
        <dbReference type="ARBA" id="ARBA00022801"/>
    </source>
</evidence>
<feature type="domain" description="TrmE-type G" evidence="8">
    <location>
        <begin position="213"/>
        <end position="349"/>
    </location>
</feature>
<evidence type="ECO:0000256" key="2">
    <source>
        <dbReference type="ARBA" id="ARBA00022694"/>
    </source>
</evidence>
<dbReference type="NCBIfam" id="NF003661">
    <property type="entry name" value="PRK05291.1-3"/>
    <property type="match status" value="1"/>
</dbReference>
<dbReference type="Gene3D" id="1.20.120.430">
    <property type="entry name" value="tRNA modification GTPase MnmE domain 2"/>
    <property type="match status" value="1"/>
</dbReference>
<feature type="binding site" evidence="7">
    <location>
        <position position="117"/>
    </location>
    <ligand>
        <name>(6S)-5-formyl-5,6,7,8-tetrahydrofolate</name>
        <dbReference type="ChEBI" id="CHEBI:57457"/>
    </ligand>
</feature>
<evidence type="ECO:0000256" key="7">
    <source>
        <dbReference type="HAMAP-Rule" id="MF_00379"/>
    </source>
</evidence>
<comment type="subunit">
    <text evidence="7">Homodimer. Heterotetramer of two MnmE and two MnmG subunits.</text>
</comment>
<dbReference type="InterPro" id="IPR004520">
    <property type="entry name" value="GTPase_MnmE"/>
</dbReference>
<feature type="binding site" evidence="7">
    <location>
        <begin position="242"/>
        <end position="248"/>
    </location>
    <ligand>
        <name>GTP</name>
        <dbReference type="ChEBI" id="CHEBI:37565"/>
    </ligand>
</feature>
<feature type="binding site" evidence="7">
    <location>
        <position position="223"/>
    </location>
    <ligand>
        <name>K(+)</name>
        <dbReference type="ChEBI" id="CHEBI:29103"/>
    </ligand>
</feature>
<feature type="binding site" evidence="7">
    <location>
        <begin position="223"/>
        <end position="228"/>
    </location>
    <ligand>
        <name>GTP</name>
        <dbReference type="ChEBI" id="CHEBI:37565"/>
    </ligand>
</feature>
<feature type="binding site" evidence="7">
    <location>
        <position position="20"/>
    </location>
    <ligand>
        <name>(6S)-5-formyl-5,6,7,8-tetrahydrofolate</name>
        <dbReference type="ChEBI" id="CHEBI:57457"/>
    </ligand>
</feature>
<reference evidence="10" key="1">
    <citation type="journal article" date="2014" name="Stand. Genomic Sci.">
        <title>Genome sequence of the exopolysaccharide-producing Salipiger mucosus type strain (DSM 16094(T)), a moderately halophilic member of the Roseobacter clade.</title>
        <authorList>
            <person name="Riedel T."/>
            <person name="Spring S."/>
            <person name="Fiebig A."/>
            <person name="Petersen J."/>
            <person name="Kyrpides N.C."/>
            <person name="Goker M."/>
            <person name="Klenk H.P."/>
        </authorList>
    </citation>
    <scope>NUCLEOTIDE SEQUENCE [LARGE SCALE GENOMIC DNA]</scope>
    <source>
        <strain evidence="10">DSM 16094</strain>
    </source>
</reference>
<keyword evidence="7" id="KW-0479">Metal-binding</keyword>